<comment type="caution">
    <text evidence="1">The sequence shown here is derived from an EMBL/GenBank/DDBJ whole genome shotgun (WGS) entry which is preliminary data.</text>
</comment>
<keyword evidence="2" id="KW-1185">Reference proteome</keyword>
<accession>A0A5C6RPM5</accession>
<gene>
    <name evidence="1" type="ORF">FQV27_18060</name>
</gene>
<organism evidence="1 2">
    <name type="scientific">Paracoccus aurantiacus</name>
    <dbReference type="NCBI Taxonomy" id="2599412"/>
    <lineage>
        <taxon>Bacteria</taxon>
        <taxon>Pseudomonadati</taxon>
        <taxon>Pseudomonadota</taxon>
        <taxon>Alphaproteobacteria</taxon>
        <taxon>Rhodobacterales</taxon>
        <taxon>Paracoccaceae</taxon>
        <taxon>Paracoccus</taxon>
    </lineage>
</organism>
<dbReference type="Proteomes" id="UP000321562">
    <property type="component" value="Unassembled WGS sequence"/>
</dbReference>
<dbReference type="RefSeq" id="WP_147101260.1">
    <property type="nucleotide sequence ID" value="NZ_JBHUFH010000004.1"/>
</dbReference>
<protein>
    <submittedName>
        <fullName evidence="1">Uncharacterized protein</fullName>
    </submittedName>
</protein>
<proteinExistence type="predicted"/>
<dbReference type="EMBL" id="VOPL01000014">
    <property type="protein sequence ID" value="TXB64077.1"/>
    <property type="molecule type" value="Genomic_DNA"/>
</dbReference>
<evidence type="ECO:0000313" key="1">
    <source>
        <dbReference type="EMBL" id="TXB64077.1"/>
    </source>
</evidence>
<dbReference type="AlphaFoldDB" id="A0A5C6RPM5"/>
<name>A0A5C6RPM5_9RHOB</name>
<evidence type="ECO:0000313" key="2">
    <source>
        <dbReference type="Proteomes" id="UP000321562"/>
    </source>
</evidence>
<sequence length="115" mass="12010">MVFDEAGELRPCDKAYDRKVAGVISGAGSYRPALILDQRDTGRPRLPIALMGKVYCLVDAAFGPISVGDMLTTSPTAGAAMVAADPEQAFGCVIGKALAPHVEGVGMIPIFVSMR</sequence>
<dbReference type="OrthoDB" id="9765957at2"/>
<reference evidence="1 2" key="1">
    <citation type="submission" date="2019-08" db="EMBL/GenBank/DDBJ databases">
        <authorList>
            <person name="Ye J."/>
        </authorList>
    </citation>
    <scope>NUCLEOTIDE SEQUENCE [LARGE SCALE GENOMIC DNA]</scope>
    <source>
        <strain evidence="1 2">TK008</strain>
    </source>
</reference>